<keyword evidence="2 3" id="KW-0378">Hydrolase</keyword>
<evidence type="ECO:0000256" key="3">
    <source>
        <dbReference type="RuleBase" id="RU003476"/>
    </source>
</evidence>
<feature type="domain" description="Nudix hydrolase" evidence="4">
    <location>
        <begin position="1"/>
        <end position="143"/>
    </location>
</feature>
<keyword evidence="7" id="KW-1185">Reference proteome</keyword>
<dbReference type="EMBL" id="JACIED010000002">
    <property type="protein sequence ID" value="MBB4007686.1"/>
    <property type="molecule type" value="Genomic_DNA"/>
</dbReference>
<evidence type="ECO:0000313" key="8">
    <source>
        <dbReference type="Proteomes" id="UP000544107"/>
    </source>
</evidence>
<dbReference type="CDD" id="cd04663">
    <property type="entry name" value="NUDIX_Hydrolase"/>
    <property type="match status" value="1"/>
</dbReference>
<comment type="caution">
    <text evidence="6">The sequence shown here is derived from an EMBL/GenBank/DDBJ whole genome shotgun (WGS) entry which is preliminary data.</text>
</comment>
<dbReference type="SUPFAM" id="SSF55811">
    <property type="entry name" value="Nudix"/>
    <property type="match status" value="1"/>
</dbReference>
<dbReference type="PRINTS" id="PR00502">
    <property type="entry name" value="NUDIXFAMILY"/>
</dbReference>
<dbReference type="InterPro" id="IPR020084">
    <property type="entry name" value="NUDIX_hydrolase_CS"/>
</dbReference>
<proteinExistence type="inferred from homology"/>
<dbReference type="AlphaFoldDB" id="A0A1Q9A0H7"/>
<organism evidence="6 7">
    <name type="scientific">Allorhizobium taibaishanense</name>
    <dbReference type="NCBI Taxonomy" id="887144"/>
    <lineage>
        <taxon>Bacteria</taxon>
        <taxon>Pseudomonadati</taxon>
        <taxon>Pseudomonadota</taxon>
        <taxon>Alphaproteobacteria</taxon>
        <taxon>Hyphomicrobiales</taxon>
        <taxon>Rhizobiaceae</taxon>
        <taxon>Rhizobium/Agrobacterium group</taxon>
        <taxon>Allorhizobium</taxon>
    </lineage>
</organism>
<name>A0A1Q9A0H7_9HYPH</name>
<dbReference type="OrthoDB" id="7914739at2"/>
<sequence length="144" mass="16282">MAGQIIEKALVYATWQKRLLVFVEPDFPELLPQVPGGTIEDGEAPDAAATREFFEETGLTAFSSVSFLRSTHYRAQHGGRAIHQHRHFFHLPLKEAPLDTWDHVERHSATSTSAIVFRFFWLPYEQARSALGYEMDAAIGQLPT</sequence>
<dbReference type="Pfam" id="PF00293">
    <property type="entry name" value="NUDIX"/>
    <property type="match status" value="1"/>
</dbReference>
<evidence type="ECO:0000256" key="2">
    <source>
        <dbReference type="ARBA" id="ARBA00022801"/>
    </source>
</evidence>
<dbReference type="Proteomes" id="UP000544107">
    <property type="component" value="Unassembled WGS sequence"/>
</dbReference>
<dbReference type="STRING" id="887144.BJF91_05565"/>
<dbReference type="RefSeq" id="WP_075616462.1">
    <property type="nucleotide sequence ID" value="NZ_JACIED010000002.1"/>
</dbReference>
<dbReference type="InterPro" id="IPR020476">
    <property type="entry name" value="Nudix_hydrolase"/>
</dbReference>
<dbReference type="PROSITE" id="PS00893">
    <property type="entry name" value="NUDIX_BOX"/>
    <property type="match status" value="1"/>
</dbReference>
<dbReference type="Proteomes" id="UP000185598">
    <property type="component" value="Unassembled WGS sequence"/>
</dbReference>
<dbReference type="GO" id="GO:0016787">
    <property type="term" value="F:hydrolase activity"/>
    <property type="evidence" value="ECO:0007669"/>
    <property type="project" value="UniProtKB-KW"/>
</dbReference>
<comment type="similarity">
    <text evidence="3">Belongs to the Nudix hydrolase family.</text>
</comment>
<evidence type="ECO:0000313" key="7">
    <source>
        <dbReference type="Proteomes" id="UP000185598"/>
    </source>
</evidence>
<protein>
    <submittedName>
        <fullName evidence="5">8-oxo-dGTP pyrophosphatase MutT (NUDIX family)</fullName>
    </submittedName>
</protein>
<dbReference type="EMBL" id="MKIN01000025">
    <property type="protein sequence ID" value="OLP48039.1"/>
    <property type="molecule type" value="Genomic_DNA"/>
</dbReference>
<gene>
    <name evidence="6" type="ORF">BJF91_05565</name>
    <name evidence="5" type="ORF">GGQ71_001949</name>
</gene>
<evidence type="ECO:0000256" key="1">
    <source>
        <dbReference type="ARBA" id="ARBA00001946"/>
    </source>
</evidence>
<dbReference type="Gene3D" id="3.90.79.10">
    <property type="entry name" value="Nucleoside Triphosphate Pyrophosphohydrolase"/>
    <property type="match status" value="1"/>
</dbReference>
<evidence type="ECO:0000313" key="6">
    <source>
        <dbReference type="EMBL" id="OLP48039.1"/>
    </source>
</evidence>
<dbReference type="InterPro" id="IPR015797">
    <property type="entry name" value="NUDIX_hydrolase-like_dom_sf"/>
</dbReference>
<accession>A0A1Q9A0H7</accession>
<dbReference type="InterPro" id="IPR000086">
    <property type="entry name" value="NUDIX_hydrolase_dom"/>
</dbReference>
<reference evidence="6 7" key="1">
    <citation type="submission" date="2016-09" db="EMBL/GenBank/DDBJ databases">
        <title>Rhizobium oryziradicis sp. nov., isolated from the root of rice.</title>
        <authorList>
            <person name="Zhao J."/>
            <person name="Zhang X."/>
        </authorList>
    </citation>
    <scope>NUCLEOTIDE SEQUENCE [LARGE SCALE GENOMIC DNA]</scope>
    <source>
        <strain evidence="6 7">14971</strain>
    </source>
</reference>
<comment type="cofactor">
    <cofactor evidence="1">
        <name>Mg(2+)</name>
        <dbReference type="ChEBI" id="CHEBI:18420"/>
    </cofactor>
</comment>
<reference evidence="5 8" key="2">
    <citation type="submission" date="2020-08" db="EMBL/GenBank/DDBJ databases">
        <title>Genomic Encyclopedia of Type Strains, Phase IV (KMG-IV): sequencing the most valuable type-strain genomes for metagenomic binning, comparative biology and taxonomic classification.</title>
        <authorList>
            <person name="Goeker M."/>
        </authorList>
    </citation>
    <scope>NUCLEOTIDE SEQUENCE [LARGE SCALE GENOMIC DNA]</scope>
    <source>
        <strain evidence="5 8">DSM 100021</strain>
    </source>
</reference>
<evidence type="ECO:0000259" key="4">
    <source>
        <dbReference type="PROSITE" id="PS51462"/>
    </source>
</evidence>
<dbReference type="PROSITE" id="PS51462">
    <property type="entry name" value="NUDIX"/>
    <property type="match status" value="1"/>
</dbReference>
<evidence type="ECO:0000313" key="5">
    <source>
        <dbReference type="EMBL" id="MBB4007686.1"/>
    </source>
</evidence>